<comment type="similarity">
    <text evidence="1">Belongs to the 'phage' integrase family.</text>
</comment>
<evidence type="ECO:0000256" key="1">
    <source>
        <dbReference type="ARBA" id="ARBA00008857"/>
    </source>
</evidence>
<dbReference type="Proteomes" id="UP000344571">
    <property type="component" value="Chromosome"/>
</dbReference>
<dbReference type="GO" id="GO:0003677">
    <property type="term" value="F:DNA binding"/>
    <property type="evidence" value="ECO:0007669"/>
    <property type="project" value="UniProtKB-KW"/>
</dbReference>
<evidence type="ECO:0000259" key="5">
    <source>
        <dbReference type="PROSITE" id="PS51898"/>
    </source>
</evidence>
<dbReference type="PANTHER" id="PTHR30349">
    <property type="entry name" value="PHAGE INTEGRASE-RELATED"/>
    <property type="match status" value="1"/>
</dbReference>
<evidence type="ECO:0000313" key="6">
    <source>
        <dbReference type="EMBL" id="PCC99038.1"/>
    </source>
</evidence>
<feature type="domain" description="Tyr recombinase" evidence="5">
    <location>
        <begin position="185"/>
        <end position="404"/>
    </location>
</feature>
<proteinExistence type="inferred from homology"/>
<dbReference type="InterPro" id="IPR050090">
    <property type="entry name" value="Tyrosine_recombinase_XerCD"/>
</dbReference>
<evidence type="ECO:0000313" key="9">
    <source>
        <dbReference type="Proteomes" id="UP000344571"/>
    </source>
</evidence>
<evidence type="ECO:0000313" key="7">
    <source>
        <dbReference type="EMBL" id="QFY57645.1"/>
    </source>
</evidence>
<evidence type="ECO:0000313" key="8">
    <source>
        <dbReference type="Proteomes" id="UP000243750"/>
    </source>
</evidence>
<dbReference type="PROSITE" id="PS51898">
    <property type="entry name" value="TYR_RECOMBINASE"/>
    <property type="match status" value="1"/>
</dbReference>
<keyword evidence="4" id="KW-0233">DNA recombination</keyword>
<accession>A0AA91U1H4</accession>
<name>A0AA91U1H4_9GAMM</name>
<gene>
    <name evidence="6" type="ORF">CO192_12480</name>
    <name evidence="7" type="ORF">EAO82_15485</name>
</gene>
<dbReference type="InterPro" id="IPR011010">
    <property type="entry name" value="DNA_brk_join_enz"/>
</dbReference>
<protein>
    <submittedName>
        <fullName evidence="6">Recombinase XerD</fullName>
    </submittedName>
    <submittedName>
        <fullName evidence="7">Site-specific integrase</fullName>
    </submittedName>
</protein>
<dbReference type="SUPFAM" id="SSF56349">
    <property type="entry name" value="DNA breaking-rejoining enzymes"/>
    <property type="match status" value="1"/>
</dbReference>
<dbReference type="InterPro" id="IPR002104">
    <property type="entry name" value="Integrase_catalytic"/>
</dbReference>
<sequence>MRVKRYQFNSIPFVSITDENDCPASVYATAYLSTQFGGAFNTQLRKAQELLFVLHYFAQRKIDLADRVLSGTFISQREYLQFHTASASKKNNEPSTPTSTVPYVSSKTMRNALSANARQLVRVSNETQQGRLRRLRNYLEFLFQEFHDSFSVSLIVSERYEKLYSQIRLDEESLSSNVPQRVANITDSVISDQDFVRLLEMILPSSENNPFKGSKIRNYLIVSVLAQSGIRRGALAKLKISDLQFYGSFDQIKVYRSDIDYDDHRLEKPKQKTKSHIAIISPYLMGQIKYYINHVRSEIPGTEQHDFIFVSEKGSRGTLGMPLSLKSINMIFKRLSESLKLHVHPHLLRHKWNETFDKKGAELKIDYRLLEDARKYAMGWSANTSMNQIYNEKRIAERAIAISAAHQKRVDQKND</sequence>
<dbReference type="EMBL" id="CP033116">
    <property type="protein sequence ID" value="QFY57645.1"/>
    <property type="molecule type" value="Genomic_DNA"/>
</dbReference>
<organism evidence="6 8">
    <name type="scientific">Halopseudomonas pelagia</name>
    <dbReference type="NCBI Taxonomy" id="553151"/>
    <lineage>
        <taxon>Bacteria</taxon>
        <taxon>Pseudomonadati</taxon>
        <taxon>Pseudomonadota</taxon>
        <taxon>Gammaproteobacteria</taxon>
        <taxon>Pseudomonadales</taxon>
        <taxon>Pseudomonadaceae</taxon>
        <taxon>Halopseudomonas</taxon>
    </lineage>
</organism>
<dbReference type="EMBL" id="NWMT01000144">
    <property type="protein sequence ID" value="PCC99038.1"/>
    <property type="molecule type" value="Genomic_DNA"/>
</dbReference>
<dbReference type="AlphaFoldDB" id="A0AA91U1H4"/>
<reference evidence="6 8" key="1">
    <citation type="submission" date="2017-09" db="EMBL/GenBank/DDBJ databases">
        <title>Bacterial and phytoplankton interrelationship in Kongsfjorden, an Arctic fjord.</title>
        <authorList>
            <person name="Sinha R."/>
            <person name="Krishnan K."/>
        </authorList>
    </citation>
    <scope>NUCLEOTIDE SEQUENCE [LARGE SCALE GENOMIC DNA]</scope>
    <source>
        <strain evidence="6 8">58</strain>
    </source>
</reference>
<reference evidence="7 9" key="2">
    <citation type="submission" date="2018-10" db="EMBL/GenBank/DDBJ databases">
        <title>Complete genome sequence of Pseudomonas pelagia strain Kongs-67.</title>
        <authorList>
            <person name="Sinha R.K."/>
            <person name="Krishnan K."/>
        </authorList>
    </citation>
    <scope>NUCLEOTIDE SEQUENCE [LARGE SCALE GENOMIC DNA]</scope>
    <source>
        <strain evidence="7 9">Kongs-67</strain>
    </source>
</reference>
<dbReference type="CDD" id="cd00397">
    <property type="entry name" value="DNA_BRE_C"/>
    <property type="match status" value="1"/>
</dbReference>
<evidence type="ECO:0000256" key="3">
    <source>
        <dbReference type="ARBA" id="ARBA00023125"/>
    </source>
</evidence>
<keyword evidence="9" id="KW-1185">Reference proteome</keyword>
<dbReference type="InterPro" id="IPR013762">
    <property type="entry name" value="Integrase-like_cat_sf"/>
</dbReference>
<keyword evidence="3" id="KW-0238">DNA-binding</keyword>
<dbReference type="Gene3D" id="1.10.443.10">
    <property type="entry name" value="Intergrase catalytic core"/>
    <property type="match status" value="1"/>
</dbReference>
<dbReference type="GO" id="GO:0006310">
    <property type="term" value="P:DNA recombination"/>
    <property type="evidence" value="ECO:0007669"/>
    <property type="project" value="UniProtKB-KW"/>
</dbReference>
<dbReference type="GO" id="GO:0015074">
    <property type="term" value="P:DNA integration"/>
    <property type="evidence" value="ECO:0007669"/>
    <property type="project" value="UniProtKB-KW"/>
</dbReference>
<dbReference type="Proteomes" id="UP000243750">
    <property type="component" value="Unassembled WGS sequence"/>
</dbReference>
<evidence type="ECO:0000256" key="4">
    <source>
        <dbReference type="ARBA" id="ARBA00023172"/>
    </source>
</evidence>
<dbReference type="PANTHER" id="PTHR30349:SF41">
    <property type="entry name" value="INTEGRASE_RECOMBINASE PROTEIN MJ0367-RELATED"/>
    <property type="match status" value="1"/>
</dbReference>
<keyword evidence="2" id="KW-0229">DNA integration</keyword>
<evidence type="ECO:0000256" key="2">
    <source>
        <dbReference type="ARBA" id="ARBA00022908"/>
    </source>
</evidence>
<dbReference type="Pfam" id="PF00589">
    <property type="entry name" value="Phage_integrase"/>
    <property type="match status" value="1"/>
</dbReference>